<dbReference type="RefSeq" id="WP_323708957.1">
    <property type="nucleotide sequence ID" value="NZ_CP104778.1"/>
</dbReference>
<reference evidence="2" key="1">
    <citation type="submission" date="2024-06" db="EMBL/GenBank/DDBJ databases">
        <authorList>
            <person name="Chang H.C."/>
            <person name="Mun S.Y."/>
        </authorList>
    </citation>
    <scope>NUCLEOTIDE SEQUENCE [LARGE SCALE GENOMIC DNA]</scope>
    <source>
        <strain evidence="2">KT1</strain>
    </source>
</reference>
<name>A0ABZ0Q381_9LACO</name>
<organism evidence="1 2">
    <name type="scientific">Pediococcus inopinatus</name>
    <dbReference type="NCBI Taxonomy" id="114090"/>
    <lineage>
        <taxon>Bacteria</taxon>
        <taxon>Bacillati</taxon>
        <taxon>Bacillota</taxon>
        <taxon>Bacilli</taxon>
        <taxon>Lactobacillales</taxon>
        <taxon>Lactobacillaceae</taxon>
        <taxon>Pediococcus</taxon>
    </lineage>
</organism>
<keyword evidence="2" id="KW-1185">Reference proteome</keyword>
<protein>
    <submittedName>
        <fullName evidence="1">P27 family phage terminase small subunit</fullName>
    </submittedName>
</protein>
<dbReference type="InterPro" id="IPR006448">
    <property type="entry name" value="Phage_term_ssu_P27"/>
</dbReference>
<dbReference type="Pfam" id="PF05119">
    <property type="entry name" value="Terminase_4"/>
    <property type="match status" value="1"/>
</dbReference>
<accession>A0ABZ0Q381</accession>
<dbReference type="EMBL" id="CP104778">
    <property type="protein sequence ID" value="WPC20869.1"/>
    <property type="molecule type" value="Genomic_DNA"/>
</dbReference>
<sequence>MTQSKMEQYFKENSDKNNLFQQEKISRYLDLRKLYNKLNKSIKADGAVISVENGKQKFVKVNPAVSEKEKLNTQLLNLEKELYSSIEMSKIKARKSVHKTPPKEDKGGLV</sequence>
<evidence type="ECO:0000313" key="1">
    <source>
        <dbReference type="EMBL" id="WPC20869.1"/>
    </source>
</evidence>
<evidence type="ECO:0000313" key="2">
    <source>
        <dbReference type="Proteomes" id="UP001302696"/>
    </source>
</evidence>
<proteinExistence type="predicted"/>
<gene>
    <name evidence="1" type="ORF">N6G96_06045</name>
</gene>
<dbReference type="Proteomes" id="UP001302696">
    <property type="component" value="Chromosome"/>
</dbReference>